<dbReference type="AlphaFoldDB" id="A0A2A9EN94"/>
<accession>A0A2A9EN94</accession>
<feature type="signal peptide" evidence="1">
    <location>
        <begin position="1"/>
        <end position="22"/>
    </location>
</feature>
<name>A0A2A9EN94_9MICO</name>
<keyword evidence="1" id="KW-0732">Signal</keyword>
<reference evidence="2 3" key="1">
    <citation type="submission" date="2017-10" db="EMBL/GenBank/DDBJ databases">
        <title>Sequencing the genomes of 1000 actinobacteria strains.</title>
        <authorList>
            <person name="Klenk H.-P."/>
        </authorList>
    </citation>
    <scope>NUCLEOTIDE SEQUENCE [LARGE SCALE GENOMIC DNA]</scope>
    <source>
        <strain evidence="2 3">DSM 21838</strain>
    </source>
</reference>
<dbReference type="Proteomes" id="UP000222106">
    <property type="component" value="Unassembled WGS sequence"/>
</dbReference>
<evidence type="ECO:0000313" key="2">
    <source>
        <dbReference type="EMBL" id="PFG40444.1"/>
    </source>
</evidence>
<sequence>MTATSRLAITGTALVVAVGAGAATYALWTADGDAPAGVITAGDLDIALRPDSFTWQETSPDVAAQQSGTTRDSFAEFVAMSGDTFTVSQGFTTTLEGDNMLGVLSVSWGTQPQLPAGVSASYRVLDAADAEVASARLGQRVEVRDLPVGEESWTVEVDLTFAEDKPDRYTTFSGTDPVEITDLGTIVVDLDQVRTGTGFEQ</sequence>
<dbReference type="EMBL" id="PDJI01000004">
    <property type="protein sequence ID" value="PFG40444.1"/>
    <property type="molecule type" value="Genomic_DNA"/>
</dbReference>
<evidence type="ECO:0000313" key="3">
    <source>
        <dbReference type="Proteomes" id="UP000222106"/>
    </source>
</evidence>
<gene>
    <name evidence="2" type="ORF">ATJ97_2973</name>
</gene>
<organism evidence="2 3">
    <name type="scientific">Georgenia soli</name>
    <dbReference type="NCBI Taxonomy" id="638953"/>
    <lineage>
        <taxon>Bacteria</taxon>
        <taxon>Bacillati</taxon>
        <taxon>Actinomycetota</taxon>
        <taxon>Actinomycetes</taxon>
        <taxon>Micrococcales</taxon>
        <taxon>Bogoriellaceae</taxon>
        <taxon>Georgenia</taxon>
    </lineage>
</organism>
<comment type="caution">
    <text evidence="2">The sequence shown here is derived from an EMBL/GenBank/DDBJ whole genome shotgun (WGS) entry which is preliminary data.</text>
</comment>
<dbReference type="OrthoDB" id="4829932at2"/>
<keyword evidence="3" id="KW-1185">Reference proteome</keyword>
<feature type="chain" id="PRO_5011975902" evidence="1">
    <location>
        <begin position="23"/>
        <end position="201"/>
    </location>
</feature>
<evidence type="ECO:0000256" key="1">
    <source>
        <dbReference type="SAM" id="SignalP"/>
    </source>
</evidence>
<dbReference type="RefSeq" id="WP_098484354.1">
    <property type="nucleotide sequence ID" value="NZ_PDJI01000004.1"/>
</dbReference>
<proteinExistence type="predicted"/>
<protein>
    <submittedName>
        <fullName evidence="2">Alternate signal-mediated exported protein</fullName>
    </submittedName>
</protein>